<organism evidence="2">
    <name type="scientific">Lygus hesperus</name>
    <name type="common">Western plant bug</name>
    <dbReference type="NCBI Taxonomy" id="30085"/>
    <lineage>
        <taxon>Eukaryota</taxon>
        <taxon>Metazoa</taxon>
        <taxon>Ecdysozoa</taxon>
        <taxon>Arthropoda</taxon>
        <taxon>Hexapoda</taxon>
        <taxon>Insecta</taxon>
        <taxon>Pterygota</taxon>
        <taxon>Neoptera</taxon>
        <taxon>Paraneoptera</taxon>
        <taxon>Hemiptera</taxon>
        <taxon>Heteroptera</taxon>
        <taxon>Panheteroptera</taxon>
        <taxon>Cimicomorpha</taxon>
        <taxon>Miridae</taxon>
        <taxon>Mirini</taxon>
        <taxon>Lygus</taxon>
    </lineage>
</organism>
<dbReference type="AlphaFoldDB" id="A0A146M543"/>
<evidence type="ECO:0000313" key="2">
    <source>
        <dbReference type="EMBL" id="JAQ14883.1"/>
    </source>
</evidence>
<proteinExistence type="predicted"/>
<sequence length="107" mass="11994">MSSSSCSTSSTAMAKLKRREAARHSAQHPTHTVTNSKNDHCRRSIGNVKESRNRFATPNAQKSSLTSLSGRVNLNHRRVTRFDTPSARSSIHDSPPSRVFYTKQRQN</sequence>
<reference evidence="2" key="1">
    <citation type="journal article" date="2016" name="Gigascience">
        <title>De novo construction of an expanded transcriptome assembly for the western tarnished plant bug, Lygus hesperus.</title>
        <authorList>
            <person name="Tassone E.E."/>
            <person name="Geib S.M."/>
            <person name="Hall B."/>
            <person name="Fabrick J.A."/>
            <person name="Brent C.S."/>
            <person name="Hull J.J."/>
        </authorList>
    </citation>
    <scope>NUCLEOTIDE SEQUENCE</scope>
</reference>
<feature type="compositionally biased region" description="Polar residues" evidence="1">
    <location>
        <begin position="54"/>
        <end position="72"/>
    </location>
</feature>
<dbReference type="EMBL" id="GDHC01003746">
    <property type="protein sequence ID" value="JAQ14883.1"/>
    <property type="molecule type" value="Transcribed_RNA"/>
</dbReference>
<feature type="compositionally biased region" description="Low complexity" evidence="1">
    <location>
        <begin position="1"/>
        <end position="11"/>
    </location>
</feature>
<accession>A0A146M543</accession>
<feature type="region of interest" description="Disordered" evidence="1">
    <location>
        <begin position="1"/>
        <end position="107"/>
    </location>
</feature>
<name>A0A146M543_LYGHE</name>
<gene>
    <name evidence="2" type="ORF">g.18725</name>
</gene>
<evidence type="ECO:0000256" key="1">
    <source>
        <dbReference type="SAM" id="MobiDB-lite"/>
    </source>
</evidence>
<protein>
    <submittedName>
        <fullName evidence="2">Uncharacterized protein</fullName>
    </submittedName>
</protein>
<feature type="compositionally biased region" description="Polar residues" evidence="1">
    <location>
        <begin position="27"/>
        <end position="36"/>
    </location>
</feature>